<dbReference type="PANTHER" id="PTHR11786">
    <property type="entry name" value="N-HYDROXYARYLAMINE O-ACETYLTRANSFERASE"/>
    <property type="match status" value="1"/>
</dbReference>
<dbReference type="GeneID" id="97392150"/>
<dbReference type="RefSeq" id="WP_055289357.1">
    <property type="nucleotide sequence ID" value="NZ_CBCTYR010000001.1"/>
</dbReference>
<evidence type="ECO:0000313" key="3">
    <source>
        <dbReference type="EMBL" id="CUM82445.1"/>
    </source>
</evidence>
<dbReference type="EMBL" id="CYYA01000003">
    <property type="protein sequence ID" value="CUM82445.1"/>
    <property type="molecule type" value="Genomic_DNA"/>
</dbReference>
<dbReference type="Gene3D" id="3.30.2140.20">
    <property type="match status" value="1"/>
</dbReference>
<name>A0A173RXT3_EUBRA</name>
<protein>
    <submittedName>
        <fullName evidence="3">N-hydroxyarylamine O-acetyltransferase</fullName>
        <ecNumber evidence="3">2.3.1.118</ecNumber>
    </submittedName>
</protein>
<keyword evidence="3" id="KW-0808">Transferase</keyword>
<sequence length="286" mass="33563">MYNEQQIQAYLNRLHYNKEITLTREVLDELIYAHQCSIPFENLDVYDFQKEISLTEEALYDKFIVQRRGGYCFETNGFFCVMLRSMGFDARPCLCRVMFGLTEPSQNLFDHRATIVTLDGKDYFCEVGLGGAMPPASMKIPDQGLWTADTEDVWLEMKGEEFSIRAIEPGWYGTMRRVRLNRDIYDDPMDRKERLEVMFTTIAVHEMDFTSLNYYLSHAEKSLFRCQRIANLRTERGYRALTGLVYREVTDGIRREQTLMPEELPVILKENFGIELTTEQIRYFAG</sequence>
<dbReference type="InterPro" id="IPR001447">
    <property type="entry name" value="Arylamine_N-AcTrfase"/>
</dbReference>
<keyword evidence="3" id="KW-0012">Acyltransferase</keyword>
<evidence type="ECO:0000313" key="4">
    <source>
        <dbReference type="Proteomes" id="UP000095492"/>
    </source>
</evidence>
<organism evidence="3 4">
    <name type="scientific">Eubacterium ramulus</name>
    <dbReference type="NCBI Taxonomy" id="39490"/>
    <lineage>
        <taxon>Bacteria</taxon>
        <taxon>Bacillati</taxon>
        <taxon>Bacillota</taxon>
        <taxon>Clostridia</taxon>
        <taxon>Eubacteriales</taxon>
        <taxon>Eubacteriaceae</taxon>
        <taxon>Eubacterium</taxon>
    </lineage>
</organism>
<evidence type="ECO:0000256" key="2">
    <source>
        <dbReference type="RuleBase" id="RU003452"/>
    </source>
</evidence>
<dbReference type="EC" id="2.3.1.118" evidence="3"/>
<dbReference type="InterPro" id="IPR053710">
    <property type="entry name" value="Arylamine_NAT_domain_sf"/>
</dbReference>
<dbReference type="Proteomes" id="UP000095492">
    <property type="component" value="Unassembled WGS sequence"/>
</dbReference>
<dbReference type="GO" id="GO:0046990">
    <property type="term" value="F:N-hydroxyarylamine O-acetyltransferase activity"/>
    <property type="evidence" value="ECO:0007669"/>
    <property type="project" value="UniProtKB-EC"/>
</dbReference>
<proteinExistence type="inferred from homology"/>
<evidence type="ECO:0000256" key="1">
    <source>
        <dbReference type="ARBA" id="ARBA00006547"/>
    </source>
</evidence>
<dbReference type="PANTHER" id="PTHR11786:SF0">
    <property type="entry name" value="ARYLAMINE N-ACETYLTRANSFERASE 4-RELATED"/>
    <property type="match status" value="1"/>
</dbReference>
<dbReference type="SUPFAM" id="SSF54001">
    <property type="entry name" value="Cysteine proteinases"/>
    <property type="match status" value="1"/>
</dbReference>
<comment type="similarity">
    <text evidence="1 2">Belongs to the arylamine N-acetyltransferase family.</text>
</comment>
<dbReference type="Pfam" id="PF00797">
    <property type="entry name" value="Acetyltransf_2"/>
    <property type="match status" value="1"/>
</dbReference>
<reference evidence="3 4" key="1">
    <citation type="submission" date="2015-09" db="EMBL/GenBank/DDBJ databases">
        <authorList>
            <consortium name="Pathogen Informatics"/>
        </authorList>
    </citation>
    <scope>NUCLEOTIDE SEQUENCE [LARGE SCALE GENOMIC DNA]</scope>
    <source>
        <strain evidence="3 4">2789STDY5608891</strain>
    </source>
</reference>
<dbReference type="OrthoDB" id="7181050at2"/>
<gene>
    <name evidence="3" type="primary">nhoA</name>
    <name evidence="3" type="ORF">ERS852448_00655</name>
</gene>
<accession>A0A173RXT3</accession>
<dbReference type="AlphaFoldDB" id="A0A173RXT3"/>
<dbReference type="STRING" id="39490.ERS852448_00655"/>
<dbReference type="PRINTS" id="PR01543">
    <property type="entry name" value="ANATRNSFRASE"/>
</dbReference>
<dbReference type="InterPro" id="IPR038765">
    <property type="entry name" value="Papain-like_cys_pep_sf"/>
</dbReference>